<proteinExistence type="predicted"/>
<dbReference type="Proteomes" id="UP001156706">
    <property type="component" value="Unassembled WGS sequence"/>
</dbReference>
<reference evidence="2" key="1">
    <citation type="journal article" date="2019" name="Int. J. Syst. Evol. Microbiol.">
        <title>The Global Catalogue of Microorganisms (GCM) 10K type strain sequencing project: providing services to taxonomists for standard genome sequencing and annotation.</title>
        <authorList>
            <consortium name="The Broad Institute Genomics Platform"/>
            <consortium name="The Broad Institute Genome Sequencing Center for Infectious Disease"/>
            <person name="Wu L."/>
            <person name="Ma J."/>
        </authorList>
    </citation>
    <scope>NUCLEOTIDE SEQUENCE [LARGE SCALE GENOMIC DNA]</scope>
    <source>
        <strain evidence="2">NBRC 110044</strain>
    </source>
</reference>
<gene>
    <name evidence="1" type="ORF">GCM10007907_12010</name>
</gene>
<evidence type="ECO:0000313" key="2">
    <source>
        <dbReference type="Proteomes" id="UP001156706"/>
    </source>
</evidence>
<name>A0ABQ5YBT8_9NEIS</name>
<protein>
    <submittedName>
        <fullName evidence="1">Uncharacterized protein</fullName>
    </submittedName>
</protein>
<dbReference type="RefSeq" id="WP_284195534.1">
    <property type="nucleotide sequence ID" value="NZ_BSOG01000001.1"/>
</dbReference>
<evidence type="ECO:0000313" key="1">
    <source>
        <dbReference type="EMBL" id="GLR12411.1"/>
    </source>
</evidence>
<keyword evidence="2" id="KW-1185">Reference proteome</keyword>
<dbReference type="EMBL" id="BSOG01000001">
    <property type="protein sequence ID" value="GLR12411.1"/>
    <property type="molecule type" value="Genomic_DNA"/>
</dbReference>
<comment type="caution">
    <text evidence="1">The sequence shown here is derived from an EMBL/GenBank/DDBJ whole genome shotgun (WGS) entry which is preliminary data.</text>
</comment>
<accession>A0ABQ5YBT8</accession>
<organism evidence="1 2">
    <name type="scientific">Chitinimonas prasina</name>
    <dbReference type="NCBI Taxonomy" id="1434937"/>
    <lineage>
        <taxon>Bacteria</taxon>
        <taxon>Pseudomonadati</taxon>
        <taxon>Pseudomonadota</taxon>
        <taxon>Betaproteobacteria</taxon>
        <taxon>Neisseriales</taxon>
        <taxon>Chitinibacteraceae</taxon>
        <taxon>Chitinimonas</taxon>
    </lineage>
</organism>
<sequence length="530" mass="57918">MSALVPSSTYRVRPDLFIKVSEERLYLRHREQHYILRLGSELIRSIFQFLDGNDGRLPLHAVLAAFPETHRQALLKFLGFLLDKDMAFRQRSGSMPPELAPVTDTLSYLADYLDDPIAAYEAVARQRLLLVGQGYALSSAIKTLSRLGLRNLWVQVQADAPGFDEAELAACYDQLSCWPDARLGFIRQPADLVAVGIDALLYCGMPEAAPVAQPCTAYYGYLQGAHACLSLAPLDTSPLDGSAECPPNMALVGGAVLATAWFDHLCGVQTLLPGQYQHYPLHGQGRLQSAPALRLRPLDALPPVADVGPHAAPHIGRQLDSLLGTPLFPLHSLREETDQRSYIKLYSLVCQDARQQGQDSPRLLAAGFDRQDCLQRLLLQLPTTRACWFDSSDAAERQASLLAAAHYQSAHALLATRLPTLLSSVNQALSQLLGPREEYIAFCIGMAFAQAVRWYEGPLDLDGLPHCLVAQAGAAVVCLPYGDAPTEADRSALLFTLYAALWRQAQGEALPAYEVLLPASHHPFHGTAGQ</sequence>